<dbReference type="PROSITE" id="PS51257">
    <property type="entry name" value="PROKAR_LIPOPROTEIN"/>
    <property type="match status" value="1"/>
</dbReference>
<reference evidence="1 2" key="1">
    <citation type="submission" date="2017-02" db="EMBL/GenBank/DDBJ databases">
        <authorList>
            <person name="Peterson S.W."/>
        </authorList>
    </citation>
    <scope>NUCLEOTIDE SEQUENCE [LARGE SCALE GENOMIC DNA]</scope>
    <source>
        <strain evidence="1 2">ATCC 700135</strain>
    </source>
</reference>
<organism evidence="1 2">
    <name type="scientific">Porphyromonas cangingivalis</name>
    <dbReference type="NCBI Taxonomy" id="36874"/>
    <lineage>
        <taxon>Bacteria</taxon>
        <taxon>Pseudomonadati</taxon>
        <taxon>Bacteroidota</taxon>
        <taxon>Bacteroidia</taxon>
        <taxon>Bacteroidales</taxon>
        <taxon>Porphyromonadaceae</taxon>
        <taxon>Porphyromonas</taxon>
    </lineage>
</organism>
<dbReference type="RefSeq" id="WP_078735502.1">
    <property type="nucleotide sequence ID" value="NZ_FUWL01000003.1"/>
</dbReference>
<dbReference type="AlphaFoldDB" id="A0A1T4JQX4"/>
<accession>A0A1T4JQX4</accession>
<name>A0A1T4JQX4_PORCN</name>
<evidence type="ECO:0000313" key="1">
    <source>
        <dbReference type="EMBL" id="SJZ32612.1"/>
    </source>
</evidence>
<protein>
    <recommendedName>
        <fullName evidence="3">Lipoprotein</fullName>
    </recommendedName>
</protein>
<sequence>MKKFFFIAVPILISLFSCKESVEVSSEQKDFYERKWEIEVPANELAQFTVTYASELRSESEEKPNVEALAELNGKLFSYIEKQKKEKSIGCTVFSIVHNKEEKTFSVSELIMYDFEKIPAEFAMAFAFADQWTLETLRAEVEKLTISCEGGNHEGESMTAERPTGSGSAIKFAKKTAEFMSNCLDGGGCVKVCKAEFTLS</sequence>
<dbReference type="EMBL" id="FUWL01000003">
    <property type="protein sequence ID" value="SJZ32612.1"/>
    <property type="molecule type" value="Genomic_DNA"/>
</dbReference>
<proteinExistence type="predicted"/>
<gene>
    <name evidence="1" type="ORF">SAMN02745205_00304</name>
</gene>
<evidence type="ECO:0000313" key="2">
    <source>
        <dbReference type="Proteomes" id="UP000189956"/>
    </source>
</evidence>
<dbReference type="Proteomes" id="UP000189956">
    <property type="component" value="Unassembled WGS sequence"/>
</dbReference>
<evidence type="ECO:0008006" key="3">
    <source>
        <dbReference type="Google" id="ProtNLM"/>
    </source>
</evidence>